<dbReference type="NCBIfam" id="TIGR00357">
    <property type="entry name" value="peptide-methionine (R)-S-oxide reductase MsrB"/>
    <property type="match status" value="1"/>
</dbReference>
<dbReference type="GO" id="GO:0005737">
    <property type="term" value="C:cytoplasm"/>
    <property type="evidence" value="ECO:0007669"/>
    <property type="project" value="TreeGrafter"/>
</dbReference>
<feature type="domain" description="MsrB" evidence="6">
    <location>
        <begin position="53"/>
        <end position="183"/>
    </location>
</feature>
<sequence length="185" mass="20627">MFSPRIFASLSILRASGILRSRPAFARMSSDDATPAIAKIESGNIEDPKSIPNAEWKKVLSSEEYHITREAGTEPKNSGKFDKFFKPGKYNCVCCGAALFVSDDKYNSGCGWPAFSRSVEGDKNIVRLADNSYGYDRVEVRCKQNDFVFFPCNAHLGHVFDDGPKETGERYCINSVAINFQKKSE</sequence>
<organism evidence="7 8">
    <name type="scientific">Steinernema carpocapsae</name>
    <name type="common">Entomopathogenic nematode</name>
    <dbReference type="NCBI Taxonomy" id="34508"/>
    <lineage>
        <taxon>Eukaryota</taxon>
        <taxon>Metazoa</taxon>
        <taxon>Ecdysozoa</taxon>
        <taxon>Nematoda</taxon>
        <taxon>Chromadorea</taxon>
        <taxon>Rhabditida</taxon>
        <taxon>Tylenchina</taxon>
        <taxon>Panagrolaimomorpha</taxon>
        <taxon>Strongyloidoidea</taxon>
        <taxon>Steinernematidae</taxon>
        <taxon>Steinernema</taxon>
    </lineage>
</organism>
<evidence type="ECO:0000256" key="5">
    <source>
        <dbReference type="RuleBase" id="RU365044"/>
    </source>
</evidence>
<dbReference type="GO" id="GO:0006979">
    <property type="term" value="P:response to oxidative stress"/>
    <property type="evidence" value="ECO:0007669"/>
    <property type="project" value="InterPro"/>
</dbReference>
<dbReference type="PANTHER" id="PTHR10173:SF52">
    <property type="entry name" value="METHIONINE-R-SULFOXIDE REDUCTASE B1"/>
    <property type="match status" value="1"/>
</dbReference>
<dbReference type="STRING" id="34508.A0A4U5NCA9"/>
<comment type="similarity">
    <text evidence="1 5">Belongs to the MsrB Met sulfoxide reductase family.</text>
</comment>
<dbReference type="SUPFAM" id="SSF51316">
    <property type="entry name" value="Mss4-like"/>
    <property type="match status" value="1"/>
</dbReference>
<dbReference type="OrthoDB" id="44061at2759"/>
<reference evidence="7 8" key="1">
    <citation type="journal article" date="2015" name="Genome Biol.">
        <title>Comparative genomics of Steinernema reveals deeply conserved gene regulatory networks.</title>
        <authorList>
            <person name="Dillman A.R."/>
            <person name="Macchietto M."/>
            <person name="Porter C.F."/>
            <person name="Rogers A."/>
            <person name="Williams B."/>
            <person name="Antoshechkin I."/>
            <person name="Lee M.M."/>
            <person name="Goodwin Z."/>
            <person name="Lu X."/>
            <person name="Lewis E.E."/>
            <person name="Goodrich-Blair H."/>
            <person name="Stock S.P."/>
            <person name="Adams B.J."/>
            <person name="Sternberg P.W."/>
            <person name="Mortazavi A."/>
        </authorList>
    </citation>
    <scope>NUCLEOTIDE SEQUENCE [LARGE SCALE GENOMIC DNA]</scope>
    <source>
        <strain evidence="7 8">ALL</strain>
    </source>
</reference>
<dbReference type="AlphaFoldDB" id="A0A4U5NCA9"/>
<protein>
    <recommendedName>
        <fullName evidence="2 5">Peptide-methionine (R)-S-oxide reductase</fullName>
        <ecNumber evidence="2 5">1.8.4.12</ecNumber>
    </recommendedName>
</protein>
<keyword evidence="3 5" id="KW-0560">Oxidoreductase</keyword>
<dbReference type="GO" id="GO:0033743">
    <property type="term" value="F:peptide-methionine (R)-S-oxide reductase activity"/>
    <property type="evidence" value="ECO:0007669"/>
    <property type="project" value="UniProtKB-EC"/>
</dbReference>
<keyword evidence="8" id="KW-1185">Reference proteome</keyword>
<evidence type="ECO:0000313" key="7">
    <source>
        <dbReference type="EMBL" id="TKR80476.1"/>
    </source>
</evidence>
<name>A0A4U5NCA9_STECR</name>
<dbReference type="InterPro" id="IPR011057">
    <property type="entry name" value="Mss4-like_sf"/>
</dbReference>
<dbReference type="Gene3D" id="2.170.150.20">
    <property type="entry name" value="Peptide methionine sulfoxide reductase"/>
    <property type="match status" value="1"/>
</dbReference>
<comment type="function">
    <text evidence="5">Methionine-sulfoxide reductase that specifically reduces methionine (R)-sulfoxide back to methionine. While in many cases methionine oxidation is the result of random oxidation following oxidative stress, methionine oxidation is also a post-translational modification that takes place on specific residues.</text>
</comment>
<comment type="caution">
    <text evidence="7">The sequence shown here is derived from an EMBL/GenBank/DDBJ whole genome shotgun (WGS) entry which is preliminary data.</text>
</comment>
<accession>A0A4U5NCA9</accession>
<dbReference type="PANTHER" id="PTHR10173">
    <property type="entry name" value="METHIONINE SULFOXIDE REDUCTASE"/>
    <property type="match status" value="1"/>
</dbReference>
<dbReference type="Pfam" id="PF01641">
    <property type="entry name" value="SelR"/>
    <property type="match status" value="1"/>
</dbReference>
<gene>
    <name evidence="7" type="ORF">L596_014546</name>
</gene>
<dbReference type="InterPro" id="IPR028427">
    <property type="entry name" value="Met_Sox_Rdtase_MsrB"/>
</dbReference>
<keyword evidence="5" id="KW-0862">Zinc</keyword>
<dbReference type="GO" id="GO:0030091">
    <property type="term" value="P:protein repair"/>
    <property type="evidence" value="ECO:0007669"/>
    <property type="project" value="InterPro"/>
</dbReference>
<dbReference type="InterPro" id="IPR002579">
    <property type="entry name" value="Met_Sox_Rdtase_MsrB_dom"/>
</dbReference>
<evidence type="ECO:0000256" key="3">
    <source>
        <dbReference type="ARBA" id="ARBA00023002"/>
    </source>
</evidence>
<evidence type="ECO:0000313" key="8">
    <source>
        <dbReference type="Proteomes" id="UP000298663"/>
    </source>
</evidence>
<dbReference type="GO" id="GO:0046872">
    <property type="term" value="F:metal ion binding"/>
    <property type="evidence" value="ECO:0007669"/>
    <property type="project" value="UniProtKB-KW"/>
</dbReference>
<dbReference type="PROSITE" id="PS51790">
    <property type="entry name" value="MSRB"/>
    <property type="match status" value="1"/>
</dbReference>
<evidence type="ECO:0000259" key="6">
    <source>
        <dbReference type="PROSITE" id="PS51790"/>
    </source>
</evidence>
<evidence type="ECO:0000256" key="1">
    <source>
        <dbReference type="ARBA" id="ARBA00007174"/>
    </source>
</evidence>
<evidence type="ECO:0000256" key="4">
    <source>
        <dbReference type="ARBA" id="ARBA00048488"/>
    </source>
</evidence>
<reference evidence="7 8" key="2">
    <citation type="journal article" date="2019" name="G3 (Bethesda)">
        <title>Hybrid Assembly of the Genome of the Entomopathogenic Nematode Steinernema carpocapsae Identifies the X-Chromosome.</title>
        <authorList>
            <person name="Serra L."/>
            <person name="Macchietto M."/>
            <person name="Macias-Munoz A."/>
            <person name="McGill C.J."/>
            <person name="Rodriguez I.M."/>
            <person name="Rodriguez B."/>
            <person name="Murad R."/>
            <person name="Mortazavi A."/>
        </authorList>
    </citation>
    <scope>NUCLEOTIDE SEQUENCE [LARGE SCALE GENOMIC DNA]</scope>
    <source>
        <strain evidence="7 8">ALL</strain>
    </source>
</reference>
<proteinExistence type="inferred from homology"/>
<comment type="catalytic activity">
    <reaction evidence="4 5">
        <text>L-methionyl-[protein] + [thioredoxin]-disulfide + H2O = L-methionyl-(R)-S-oxide-[protein] + [thioredoxin]-dithiol</text>
        <dbReference type="Rhea" id="RHEA:24164"/>
        <dbReference type="Rhea" id="RHEA-COMP:10698"/>
        <dbReference type="Rhea" id="RHEA-COMP:10700"/>
        <dbReference type="Rhea" id="RHEA-COMP:12313"/>
        <dbReference type="Rhea" id="RHEA-COMP:12314"/>
        <dbReference type="ChEBI" id="CHEBI:15377"/>
        <dbReference type="ChEBI" id="CHEBI:16044"/>
        <dbReference type="ChEBI" id="CHEBI:29950"/>
        <dbReference type="ChEBI" id="CHEBI:45764"/>
        <dbReference type="ChEBI" id="CHEBI:50058"/>
        <dbReference type="EC" id="1.8.4.12"/>
    </reaction>
</comment>
<dbReference type="EMBL" id="AZBU02000004">
    <property type="protein sequence ID" value="TKR80476.1"/>
    <property type="molecule type" value="Genomic_DNA"/>
</dbReference>
<dbReference type="EC" id="1.8.4.12" evidence="2 5"/>
<dbReference type="Proteomes" id="UP000298663">
    <property type="component" value="Unassembled WGS sequence"/>
</dbReference>
<keyword evidence="5" id="KW-0479">Metal-binding</keyword>
<comment type="cofactor">
    <cofactor evidence="5">
        <name>Zn(2+)</name>
        <dbReference type="ChEBI" id="CHEBI:29105"/>
    </cofactor>
    <text evidence="5">Binds 1 zinc ion per subunit.</text>
</comment>
<evidence type="ECO:0000256" key="2">
    <source>
        <dbReference type="ARBA" id="ARBA00012499"/>
    </source>
</evidence>